<sequence length="70" mass="7974">MSYKSKIGGSHFHWCLTTLLSRERKFIWKTRVEGDGKLEDLSLTSSEDVGEDLLTRRSDGGILRCCRSNP</sequence>
<keyword evidence="2" id="KW-1185">Reference proteome</keyword>
<evidence type="ECO:0000313" key="2">
    <source>
        <dbReference type="Proteomes" id="UP000887013"/>
    </source>
</evidence>
<proteinExistence type="predicted"/>
<dbReference type="AlphaFoldDB" id="A0A8X6Q590"/>
<dbReference type="EMBL" id="BMAW01124314">
    <property type="protein sequence ID" value="GFU07296.1"/>
    <property type="molecule type" value="Genomic_DNA"/>
</dbReference>
<organism evidence="1 2">
    <name type="scientific">Nephila pilipes</name>
    <name type="common">Giant wood spider</name>
    <name type="synonym">Nephila maculata</name>
    <dbReference type="NCBI Taxonomy" id="299642"/>
    <lineage>
        <taxon>Eukaryota</taxon>
        <taxon>Metazoa</taxon>
        <taxon>Ecdysozoa</taxon>
        <taxon>Arthropoda</taxon>
        <taxon>Chelicerata</taxon>
        <taxon>Arachnida</taxon>
        <taxon>Araneae</taxon>
        <taxon>Araneomorphae</taxon>
        <taxon>Entelegynae</taxon>
        <taxon>Araneoidea</taxon>
        <taxon>Nephilidae</taxon>
        <taxon>Nephila</taxon>
    </lineage>
</organism>
<evidence type="ECO:0000313" key="1">
    <source>
        <dbReference type="EMBL" id="GFU07296.1"/>
    </source>
</evidence>
<name>A0A8X6Q590_NEPPI</name>
<accession>A0A8X6Q590</accession>
<dbReference type="Proteomes" id="UP000887013">
    <property type="component" value="Unassembled WGS sequence"/>
</dbReference>
<protein>
    <submittedName>
        <fullName evidence="1">Uncharacterized protein</fullName>
    </submittedName>
</protein>
<comment type="caution">
    <text evidence="1">The sequence shown here is derived from an EMBL/GenBank/DDBJ whole genome shotgun (WGS) entry which is preliminary data.</text>
</comment>
<gene>
    <name evidence="1" type="ORF">NPIL_154681</name>
</gene>
<reference evidence="1" key="1">
    <citation type="submission" date="2020-08" db="EMBL/GenBank/DDBJ databases">
        <title>Multicomponent nature underlies the extraordinary mechanical properties of spider dragline silk.</title>
        <authorList>
            <person name="Kono N."/>
            <person name="Nakamura H."/>
            <person name="Mori M."/>
            <person name="Yoshida Y."/>
            <person name="Ohtoshi R."/>
            <person name="Malay A.D."/>
            <person name="Moran D.A.P."/>
            <person name="Tomita M."/>
            <person name="Numata K."/>
            <person name="Arakawa K."/>
        </authorList>
    </citation>
    <scope>NUCLEOTIDE SEQUENCE</scope>
</reference>